<accession>A0A1Y2BLY8</accession>
<dbReference type="EMBL" id="MCFC01000001">
    <property type="protein sequence ID" value="ORY35690.1"/>
    <property type="molecule type" value="Genomic_DNA"/>
</dbReference>
<proteinExistence type="predicted"/>
<reference evidence="2 3" key="1">
    <citation type="submission" date="2016-07" db="EMBL/GenBank/DDBJ databases">
        <title>Pervasive Adenine N6-methylation of Active Genes in Fungi.</title>
        <authorList>
            <consortium name="DOE Joint Genome Institute"/>
            <person name="Mondo S.J."/>
            <person name="Dannebaum R.O."/>
            <person name="Kuo R.C."/>
            <person name="Labutti K."/>
            <person name="Haridas S."/>
            <person name="Kuo A."/>
            <person name="Salamov A."/>
            <person name="Ahrendt S.R."/>
            <person name="Lipzen A."/>
            <person name="Sullivan W."/>
            <person name="Andreopoulos W.B."/>
            <person name="Clum A."/>
            <person name="Lindquist E."/>
            <person name="Daum C."/>
            <person name="Ramamoorthy G.K."/>
            <person name="Gryganskyi A."/>
            <person name="Culley D."/>
            <person name="Magnuson J.K."/>
            <person name="James T.Y."/>
            <person name="O'Malley M.A."/>
            <person name="Stajich J.E."/>
            <person name="Spatafora J.W."/>
            <person name="Visel A."/>
            <person name="Grigoriev I.V."/>
        </authorList>
    </citation>
    <scope>NUCLEOTIDE SEQUENCE [LARGE SCALE GENOMIC DNA]</scope>
    <source>
        <strain evidence="2 3">68-887.2</strain>
    </source>
</reference>
<dbReference type="AlphaFoldDB" id="A0A1Y2BLY8"/>
<comment type="caution">
    <text evidence="2">The sequence shown here is derived from an EMBL/GenBank/DDBJ whole genome shotgun (WGS) entry which is preliminary data.</text>
</comment>
<feature type="compositionally biased region" description="Polar residues" evidence="1">
    <location>
        <begin position="65"/>
        <end position="97"/>
    </location>
</feature>
<organism evidence="2 3">
    <name type="scientific">Naematelia encephala</name>
    <dbReference type="NCBI Taxonomy" id="71784"/>
    <lineage>
        <taxon>Eukaryota</taxon>
        <taxon>Fungi</taxon>
        <taxon>Dikarya</taxon>
        <taxon>Basidiomycota</taxon>
        <taxon>Agaricomycotina</taxon>
        <taxon>Tremellomycetes</taxon>
        <taxon>Tremellales</taxon>
        <taxon>Naemateliaceae</taxon>
        <taxon>Naematelia</taxon>
    </lineage>
</organism>
<gene>
    <name evidence="2" type="ORF">BCR39DRAFT_555829</name>
</gene>
<evidence type="ECO:0000256" key="1">
    <source>
        <dbReference type="SAM" id="MobiDB-lite"/>
    </source>
</evidence>
<keyword evidence="3" id="KW-1185">Reference proteome</keyword>
<evidence type="ECO:0000313" key="3">
    <source>
        <dbReference type="Proteomes" id="UP000193986"/>
    </source>
</evidence>
<dbReference type="Proteomes" id="UP000193986">
    <property type="component" value="Unassembled WGS sequence"/>
</dbReference>
<feature type="region of interest" description="Disordered" evidence="1">
    <location>
        <begin position="65"/>
        <end position="107"/>
    </location>
</feature>
<sequence>MPAASYTVQHHHFAFRNDKASHIPLNSSALMSTDCIGEYLEYLEATPAQVHSLFGGLGHLIDSLKSQSGNQSSRSEIQNQSWSRLPSQAPCTSQSHPSLGEGSGQSEGVPNLWELTAAWQENQRKEEKTARITEDFASSLQKLRSAFVAGKIQIPRATDDVSTENAVQISMGDRTCSEVFYLLWQFDKEVVPNDPQTFMCEQDSKTYQTLREVLARPRLDDSDTDD</sequence>
<name>A0A1Y2BLY8_9TREE</name>
<protein>
    <submittedName>
        <fullName evidence="2">Uncharacterized protein</fullName>
    </submittedName>
</protein>
<evidence type="ECO:0000313" key="2">
    <source>
        <dbReference type="EMBL" id="ORY35690.1"/>
    </source>
</evidence>
<dbReference type="InParanoid" id="A0A1Y2BLY8"/>